<dbReference type="InterPro" id="IPR028055">
    <property type="entry name" value="YidC/Oxa/ALB_C"/>
</dbReference>
<comment type="function">
    <text evidence="11">Required for the insertion and/or proper folding and/or complex formation of integral membrane proteins into the membrane. Involved in integration of membrane proteins that insert both dependently and independently of the Sec translocase complex, as well as at least some lipoproteins. Aids folding of multispanning membrane proteins.</text>
</comment>
<evidence type="ECO:0000256" key="17">
    <source>
        <dbReference type="SAM" id="MobiDB-lite"/>
    </source>
</evidence>
<keyword evidence="9 18" id="KW-0472">Membrane</keyword>
<dbReference type="PANTHER" id="PTHR12428">
    <property type="entry name" value="OXA1"/>
    <property type="match status" value="1"/>
</dbReference>
<comment type="subcellular location">
    <subcellularLocation>
        <location evidence="1">Cell membrane</location>
        <topology evidence="1">Multi-pass membrane protein</topology>
    </subcellularLocation>
    <subcellularLocation>
        <location evidence="16">Membrane</location>
        <topology evidence="16">Multi-pass membrane protein</topology>
    </subcellularLocation>
</comment>
<evidence type="ECO:0000256" key="12">
    <source>
        <dbReference type="ARBA" id="ARBA00026028"/>
    </source>
</evidence>
<dbReference type="Pfam" id="PF02096">
    <property type="entry name" value="60KD_IMP"/>
    <property type="match status" value="1"/>
</dbReference>
<protein>
    <recommendedName>
        <fullName evidence="3">Membrane protein insertase YidC</fullName>
    </recommendedName>
    <alternativeName>
        <fullName evidence="15">Foldase YidC</fullName>
    </alternativeName>
    <alternativeName>
        <fullName evidence="14">Membrane integrase YidC</fullName>
    </alternativeName>
    <alternativeName>
        <fullName evidence="13">Membrane protein YidC</fullName>
    </alternativeName>
</protein>
<evidence type="ECO:0000256" key="9">
    <source>
        <dbReference type="ARBA" id="ARBA00023136"/>
    </source>
</evidence>
<evidence type="ECO:0000256" key="15">
    <source>
        <dbReference type="ARBA" id="ARBA00033342"/>
    </source>
</evidence>
<name>A0AAU7DTJ9_9MICO</name>
<feature type="transmembrane region" description="Helical" evidence="18">
    <location>
        <begin position="219"/>
        <end position="245"/>
    </location>
</feature>
<evidence type="ECO:0000256" key="1">
    <source>
        <dbReference type="ARBA" id="ARBA00004651"/>
    </source>
</evidence>
<dbReference type="InterPro" id="IPR047196">
    <property type="entry name" value="YidC_ALB_C"/>
</dbReference>
<evidence type="ECO:0000256" key="10">
    <source>
        <dbReference type="ARBA" id="ARBA00023186"/>
    </source>
</evidence>
<dbReference type="NCBIfam" id="TIGR03592">
    <property type="entry name" value="yidC_oxa1_cterm"/>
    <property type="match status" value="1"/>
</dbReference>
<keyword evidence="6 16" id="KW-0812">Transmembrane</keyword>
<evidence type="ECO:0000256" key="2">
    <source>
        <dbReference type="ARBA" id="ARBA00010527"/>
    </source>
</evidence>
<proteinExistence type="inferred from homology"/>
<dbReference type="GO" id="GO:0051205">
    <property type="term" value="P:protein insertion into membrane"/>
    <property type="evidence" value="ECO:0007669"/>
    <property type="project" value="TreeGrafter"/>
</dbReference>
<evidence type="ECO:0000256" key="5">
    <source>
        <dbReference type="ARBA" id="ARBA00022475"/>
    </source>
</evidence>
<dbReference type="InterPro" id="IPR001708">
    <property type="entry name" value="YidC/ALB3/OXA1/COX18"/>
</dbReference>
<accession>A0AAU7DTJ9</accession>
<dbReference type="CDD" id="cd20070">
    <property type="entry name" value="5TM_YidC_Alb3"/>
    <property type="match status" value="1"/>
</dbReference>
<keyword evidence="5" id="KW-1003">Cell membrane</keyword>
<dbReference type="AlphaFoldDB" id="A0AAU7DTJ9"/>
<evidence type="ECO:0000256" key="8">
    <source>
        <dbReference type="ARBA" id="ARBA00022989"/>
    </source>
</evidence>
<organism evidence="20">
    <name type="scientific">Jonesiaceae bacterium BS-20</name>
    <dbReference type="NCBI Taxonomy" id="3120821"/>
    <lineage>
        <taxon>Bacteria</taxon>
        <taxon>Bacillati</taxon>
        <taxon>Actinomycetota</taxon>
        <taxon>Actinomycetes</taxon>
        <taxon>Micrococcales</taxon>
        <taxon>Jonesiaceae</taxon>
    </lineage>
</organism>
<comment type="similarity">
    <text evidence="2">Belongs to the OXA1/ALB3/YidC family. Type 1 subfamily.</text>
</comment>
<dbReference type="EMBL" id="CP146203">
    <property type="protein sequence ID" value="XBH21274.1"/>
    <property type="molecule type" value="Genomic_DNA"/>
</dbReference>
<keyword evidence="7" id="KW-0653">Protein transport</keyword>
<evidence type="ECO:0000259" key="19">
    <source>
        <dbReference type="Pfam" id="PF02096"/>
    </source>
</evidence>
<feature type="compositionally biased region" description="Basic residues" evidence="17">
    <location>
        <begin position="306"/>
        <end position="315"/>
    </location>
</feature>
<keyword evidence="4" id="KW-0813">Transport</keyword>
<keyword evidence="10" id="KW-0143">Chaperone</keyword>
<evidence type="ECO:0000256" key="3">
    <source>
        <dbReference type="ARBA" id="ARBA00015325"/>
    </source>
</evidence>
<dbReference type="NCBIfam" id="NF002350">
    <property type="entry name" value="PRK01315.1"/>
    <property type="match status" value="1"/>
</dbReference>
<comment type="subunit">
    <text evidence="12">Interacts with the Sec translocase complex via SecD. Specifically interacts with transmembrane segments of nascent integral membrane proteins during membrane integration.</text>
</comment>
<evidence type="ECO:0000256" key="4">
    <source>
        <dbReference type="ARBA" id="ARBA00022448"/>
    </source>
</evidence>
<evidence type="ECO:0000256" key="18">
    <source>
        <dbReference type="SAM" id="Phobius"/>
    </source>
</evidence>
<evidence type="ECO:0000256" key="14">
    <source>
        <dbReference type="ARBA" id="ARBA00033245"/>
    </source>
</evidence>
<gene>
    <name evidence="20" type="primary">yidC</name>
    <name evidence="20" type="ORF">V5R04_13825</name>
</gene>
<evidence type="ECO:0000256" key="7">
    <source>
        <dbReference type="ARBA" id="ARBA00022927"/>
    </source>
</evidence>
<dbReference type="GO" id="GO:0032977">
    <property type="term" value="F:membrane insertase activity"/>
    <property type="evidence" value="ECO:0007669"/>
    <property type="project" value="InterPro"/>
</dbReference>
<sequence length="315" mass="34969">MSFPNLLAPIEWAVAWLMYLWHELFSFLGMSSGAGLAWVLSIVGLTVTIRIVIMPLFVKQIKSSRAMQIIQPELQAIQKKYKGKTDPASREAMGRETMALYKHHGTNPLASCMPILLQTPIFFALFRVLNALSAIAAGDKKPIGPIDQSVAESIATSKLFGANLSSTFLHQPTDMNTKIVAGVLIAAMCTTLFLTQRQLTMKNMPPSAMVGPMAQTQKIMLYMIPGMMLISGVNFPIGVLIYWVVTNLWSSGQQYYTISRMPAPGSEAERRFNEKKALKAAKKGIVIEETDAPTIIEAPRGQRNQPQRKNRRKKK</sequence>
<evidence type="ECO:0000313" key="20">
    <source>
        <dbReference type="EMBL" id="XBH21274.1"/>
    </source>
</evidence>
<dbReference type="PANTHER" id="PTHR12428:SF65">
    <property type="entry name" value="CYTOCHROME C OXIDASE ASSEMBLY PROTEIN COX18, MITOCHONDRIAL"/>
    <property type="match status" value="1"/>
</dbReference>
<evidence type="ECO:0000256" key="6">
    <source>
        <dbReference type="ARBA" id="ARBA00022692"/>
    </source>
</evidence>
<evidence type="ECO:0000256" key="13">
    <source>
        <dbReference type="ARBA" id="ARBA00031538"/>
    </source>
</evidence>
<dbReference type="GO" id="GO:0005886">
    <property type="term" value="C:plasma membrane"/>
    <property type="evidence" value="ECO:0007669"/>
    <property type="project" value="UniProtKB-SubCell"/>
</dbReference>
<feature type="transmembrane region" description="Helical" evidence="18">
    <location>
        <begin position="36"/>
        <end position="58"/>
    </location>
</feature>
<feature type="region of interest" description="Disordered" evidence="17">
    <location>
        <begin position="292"/>
        <end position="315"/>
    </location>
</feature>
<feature type="domain" description="Membrane insertase YidC/Oxa/ALB C-terminal" evidence="19">
    <location>
        <begin position="38"/>
        <end position="257"/>
    </location>
</feature>
<evidence type="ECO:0000256" key="11">
    <source>
        <dbReference type="ARBA" id="ARBA00025034"/>
    </source>
</evidence>
<keyword evidence="8 18" id="KW-1133">Transmembrane helix</keyword>
<feature type="transmembrane region" description="Helical" evidence="18">
    <location>
        <begin position="179"/>
        <end position="199"/>
    </location>
</feature>
<evidence type="ECO:0000256" key="16">
    <source>
        <dbReference type="RuleBase" id="RU003945"/>
    </source>
</evidence>
<dbReference type="GO" id="GO:0015031">
    <property type="term" value="P:protein transport"/>
    <property type="evidence" value="ECO:0007669"/>
    <property type="project" value="UniProtKB-KW"/>
</dbReference>
<reference evidence="20" key="1">
    <citation type="submission" date="2024-02" db="EMBL/GenBank/DDBJ databases">
        <title>Tomenella chthoni gen. nov. sp. nov., a member of the family Jonesiaceae isolated from bat guano.</title>
        <authorList>
            <person name="Miller S.L."/>
            <person name="King J."/>
            <person name="Sankaranarayanan K."/>
            <person name="Lawson P.A."/>
        </authorList>
    </citation>
    <scope>NUCLEOTIDE SEQUENCE</scope>
    <source>
        <strain evidence="20">BS-20</strain>
    </source>
</reference>